<dbReference type="GO" id="GO:0003723">
    <property type="term" value="F:RNA binding"/>
    <property type="evidence" value="ECO:0007669"/>
    <property type="project" value="UniProtKB-UniRule"/>
</dbReference>
<name>A0A7W9TML9_CASDE</name>
<evidence type="ECO:0000256" key="4">
    <source>
        <dbReference type="ARBA" id="ARBA00022840"/>
    </source>
</evidence>
<evidence type="ECO:0000256" key="3">
    <source>
        <dbReference type="ARBA" id="ARBA00022741"/>
    </source>
</evidence>
<evidence type="ECO:0000313" key="14">
    <source>
        <dbReference type="Proteomes" id="UP000541136"/>
    </source>
</evidence>
<evidence type="ECO:0000256" key="7">
    <source>
        <dbReference type="HAMAP-Rule" id="MF_00957"/>
    </source>
</evidence>
<dbReference type="InterPro" id="IPR032828">
    <property type="entry name" value="PolyA_RNA-bd"/>
</dbReference>
<proteinExistence type="inferred from homology"/>
<evidence type="ECO:0000256" key="1">
    <source>
        <dbReference type="ARBA" id="ARBA00022664"/>
    </source>
</evidence>
<dbReference type="EMBL" id="JACHIB010000006">
    <property type="protein sequence ID" value="MBB6083324.1"/>
    <property type="molecule type" value="Genomic_DNA"/>
</dbReference>
<comment type="similarity">
    <text evidence="7 8">Belongs to the tRNA nucleotidyltransferase/poly(A) polymerase family.</text>
</comment>
<comment type="function">
    <text evidence="7">Adds poly(A) tail to the 3' end of many RNAs, which usually targets these RNAs for decay. Plays a significant role in the global control of gene expression, through influencing the rate of transcript degradation, and in the general RNA quality control.</text>
</comment>
<evidence type="ECO:0000259" key="10">
    <source>
        <dbReference type="Pfam" id="PF01743"/>
    </source>
</evidence>
<feature type="active site" evidence="7">
    <location>
        <position position="148"/>
    </location>
</feature>
<dbReference type="InterPro" id="IPR002646">
    <property type="entry name" value="PolA_pol_head_dom"/>
</dbReference>
<dbReference type="InterPro" id="IPR010206">
    <property type="entry name" value="PolA_pol_I"/>
</dbReference>
<evidence type="ECO:0000259" key="11">
    <source>
        <dbReference type="Pfam" id="PF12626"/>
    </source>
</evidence>
<organism evidence="13 14">
    <name type="scientific">Castellaniella defragrans</name>
    <name type="common">Alcaligenes defragrans</name>
    <dbReference type="NCBI Taxonomy" id="75697"/>
    <lineage>
        <taxon>Bacteria</taxon>
        <taxon>Pseudomonadati</taxon>
        <taxon>Pseudomonadota</taxon>
        <taxon>Betaproteobacteria</taxon>
        <taxon>Burkholderiales</taxon>
        <taxon>Alcaligenaceae</taxon>
        <taxon>Castellaniella</taxon>
    </lineage>
</organism>
<dbReference type="RefSeq" id="WP_052355914.1">
    <property type="nucleotide sequence ID" value="NZ_JACHIB010000006.1"/>
</dbReference>
<keyword evidence="6 7" id="KW-0804">Transcription</keyword>
<dbReference type="EC" id="2.7.7.19" evidence="7"/>
<keyword evidence="1 7" id="KW-0507">mRNA processing</keyword>
<feature type="domain" description="Polymerase A arginine-rich C-terminal" evidence="11">
    <location>
        <begin position="319"/>
        <end position="443"/>
    </location>
</feature>
<dbReference type="Pfam" id="PF12626">
    <property type="entry name" value="PolyA_pol_arg_C"/>
    <property type="match status" value="1"/>
</dbReference>
<dbReference type="InterPro" id="IPR052191">
    <property type="entry name" value="tRNA_ntf/polyA_polymerase_I"/>
</dbReference>
<feature type="domain" description="tRNA nucleotidyltransferase/poly(A) polymerase RNA and SrmB- binding" evidence="12">
    <location>
        <begin position="208"/>
        <end position="267"/>
    </location>
</feature>
<dbReference type="GO" id="GO:0006397">
    <property type="term" value="P:mRNA processing"/>
    <property type="evidence" value="ECO:0007669"/>
    <property type="project" value="UniProtKB-KW"/>
</dbReference>
<comment type="catalytic activity">
    <reaction evidence="7">
        <text>RNA(n) + ATP = RNA(n)-3'-adenine ribonucleotide + diphosphate</text>
        <dbReference type="Rhea" id="RHEA:11332"/>
        <dbReference type="Rhea" id="RHEA-COMP:14527"/>
        <dbReference type="Rhea" id="RHEA-COMP:17347"/>
        <dbReference type="ChEBI" id="CHEBI:30616"/>
        <dbReference type="ChEBI" id="CHEBI:33019"/>
        <dbReference type="ChEBI" id="CHEBI:140395"/>
        <dbReference type="ChEBI" id="CHEBI:173115"/>
        <dbReference type="EC" id="2.7.7.19"/>
    </reaction>
</comment>
<dbReference type="Gene3D" id="3.30.460.10">
    <property type="entry name" value="Beta Polymerase, domain 2"/>
    <property type="match status" value="1"/>
</dbReference>
<dbReference type="Gene3D" id="1.10.3090.10">
    <property type="entry name" value="cca-adding enzyme, domain 2"/>
    <property type="match status" value="1"/>
</dbReference>
<evidence type="ECO:0000256" key="8">
    <source>
        <dbReference type="RuleBase" id="RU003953"/>
    </source>
</evidence>
<feature type="active site" evidence="7">
    <location>
        <position position="72"/>
    </location>
</feature>
<evidence type="ECO:0000256" key="9">
    <source>
        <dbReference type="SAM" id="MobiDB-lite"/>
    </source>
</evidence>
<sequence>MLKQTIKNFVARLFATPPSGPVRLSRDKHGIDRRLVSRHAIKVCEVLNQHGFDAYIVGGAVRDLIVGLEPKDFDVATNATPNQVRPLFRRARIIGRRFQLVHVVFGQEIIETSTFRAPSSGNQETDEHGRILRDNEFGTHEEDAARRDFTINALYYDPLKEEVIDFHQGVADLKNRVVRMIGDPETRFREDPVRMLRALRFQAKLGARIDPATEAPISRLAPLIEHVPASRLFDETLKLLTCGHAMDCVHELRRSGLMKSLIPLIDRIFEEDGGEAFVEIALSRTDARVRAGKPVSPSFLFAALLWRLVQKRWSALAAQGMQRNEALIRAADSVIEEQMDKLAIQRRHQADMREIWLMQARFERATVRSIWRMMEQPRFRAAVDFLQLRAEAREVDSVLAQWWMDLSDSNDERRSQMIDAWQAGHAGARRAGTGAARKRRRRRSPSQGAGVDGQSAASAPAASVAPDGAA</sequence>
<dbReference type="PANTHER" id="PTHR43051">
    <property type="entry name" value="POLYNUCLEOTIDE ADENYLYLTRANSFERASE FAMILY PROTEIN"/>
    <property type="match status" value="1"/>
</dbReference>
<accession>A0A7W9TML9</accession>
<dbReference type="SUPFAM" id="SSF81891">
    <property type="entry name" value="Poly A polymerase C-terminal region-like"/>
    <property type="match status" value="1"/>
</dbReference>
<evidence type="ECO:0000259" key="12">
    <source>
        <dbReference type="Pfam" id="PF12627"/>
    </source>
</evidence>
<dbReference type="GO" id="GO:1990817">
    <property type="term" value="F:poly(A) RNA polymerase activity"/>
    <property type="evidence" value="ECO:0007669"/>
    <property type="project" value="UniProtKB-UniRule"/>
</dbReference>
<dbReference type="InterPro" id="IPR043519">
    <property type="entry name" value="NT_sf"/>
</dbReference>
<dbReference type="GO" id="GO:0005524">
    <property type="term" value="F:ATP binding"/>
    <property type="evidence" value="ECO:0007669"/>
    <property type="project" value="UniProtKB-UniRule"/>
</dbReference>
<dbReference type="NCBIfam" id="TIGR01942">
    <property type="entry name" value="pcnB"/>
    <property type="match status" value="1"/>
</dbReference>
<evidence type="ECO:0000256" key="6">
    <source>
        <dbReference type="ARBA" id="ARBA00023163"/>
    </source>
</evidence>
<dbReference type="AlphaFoldDB" id="A0A7W9TML9"/>
<reference evidence="13 14" key="1">
    <citation type="submission" date="2020-08" db="EMBL/GenBank/DDBJ databases">
        <title>Genomic Encyclopedia of Type Strains, Phase IV (KMG-IV): sequencing the most valuable type-strain genomes for metagenomic binning, comparative biology and taxonomic classification.</title>
        <authorList>
            <person name="Goeker M."/>
        </authorList>
    </citation>
    <scope>NUCLEOTIDE SEQUENCE [LARGE SCALE GENOMIC DNA]</scope>
    <source>
        <strain evidence="13 14">DSM 12141</strain>
    </source>
</reference>
<feature type="region of interest" description="Disordered" evidence="9">
    <location>
        <begin position="421"/>
        <end position="470"/>
    </location>
</feature>
<keyword evidence="2 7" id="KW-0808">Transferase</keyword>
<feature type="active site" evidence="7">
    <location>
        <position position="74"/>
    </location>
</feature>
<evidence type="ECO:0000256" key="2">
    <source>
        <dbReference type="ARBA" id="ARBA00022679"/>
    </source>
</evidence>
<protein>
    <recommendedName>
        <fullName evidence="7">Poly(A) polymerase I</fullName>
        <shortName evidence="7">PAP I</shortName>
        <ecNumber evidence="7">2.7.7.19</ecNumber>
    </recommendedName>
</protein>
<evidence type="ECO:0000256" key="5">
    <source>
        <dbReference type="ARBA" id="ARBA00022884"/>
    </source>
</evidence>
<comment type="caution">
    <text evidence="13">The sequence shown here is derived from an EMBL/GenBank/DDBJ whole genome shotgun (WGS) entry which is preliminary data.</text>
</comment>
<dbReference type="Pfam" id="PF01743">
    <property type="entry name" value="PolyA_pol"/>
    <property type="match status" value="1"/>
</dbReference>
<evidence type="ECO:0000313" key="13">
    <source>
        <dbReference type="EMBL" id="MBB6083324.1"/>
    </source>
</evidence>
<dbReference type="InterPro" id="IPR025866">
    <property type="entry name" value="PolyA_pol_arg_C_dom"/>
</dbReference>
<dbReference type="SUPFAM" id="SSF81301">
    <property type="entry name" value="Nucleotidyltransferase"/>
    <property type="match status" value="1"/>
</dbReference>
<dbReference type="GO" id="GO:0043633">
    <property type="term" value="P:polyadenylation-dependent RNA catabolic process"/>
    <property type="evidence" value="ECO:0007669"/>
    <property type="project" value="InterPro"/>
</dbReference>
<keyword evidence="13" id="KW-0548">Nucleotidyltransferase</keyword>
<dbReference type="Proteomes" id="UP000541136">
    <property type="component" value="Unassembled WGS sequence"/>
</dbReference>
<keyword evidence="4 7" id="KW-0067">ATP-binding</keyword>
<dbReference type="CDD" id="cd05398">
    <property type="entry name" value="NT_ClassII-CCAase"/>
    <property type="match status" value="1"/>
</dbReference>
<dbReference type="Pfam" id="PF12627">
    <property type="entry name" value="PolyA_pol_RNAbd"/>
    <property type="match status" value="1"/>
</dbReference>
<keyword evidence="3 7" id="KW-0547">Nucleotide-binding</keyword>
<feature type="domain" description="Poly A polymerase head" evidence="10">
    <location>
        <begin position="54"/>
        <end position="179"/>
    </location>
</feature>
<keyword evidence="5 7" id="KW-0694">RNA-binding</keyword>
<dbReference type="HAMAP" id="MF_00957">
    <property type="entry name" value="PolyA_pol"/>
    <property type="match status" value="1"/>
</dbReference>
<feature type="compositionally biased region" description="Low complexity" evidence="9">
    <location>
        <begin position="445"/>
        <end position="470"/>
    </location>
</feature>
<gene>
    <name evidence="7" type="primary">pcnB</name>
    <name evidence="13" type="ORF">HNR28_001361</name>
</gene>
<dbReference type="PANTHER" id="PTHR43051:SF1">
    <property type="entry name" value="POLYNUCLEOTIDE ADENYLYLTRANSFERASE FAMILY PROTEIN"/>
    <property type="match status" value="1"/>
</dbReference>
<feature type="compositionally biased region" description="Low complexity" evidence="9">
    <location>
        <begin position="421"/>
        <end position="435"/>
    </location>
</feature>